<keyword evidence="13" id="KW-1185">Reference proteome</keyword>
<keyword evidence="6 10" id="KW-0460">Magnesium</keyword>
<evidence type="ECO:0000313" key="12">
    <source>
        <dbReference type="EMBL" id="QBA64421.1"/>
    </source>
</evidence>
<evidence type="ECO:0000256" key="10">
    <source>
        <dbReference type="HAMAP-Rule" id="MF_01405"/>
    </source>
</evidence>
<name>A0A411E9N3_9FLAO</name>
<feature type="binding site" evidence="10">
    <location>
        <begin position="148"/>
        <end position="151"/>
    </location>
    <ligand>
        <name>substrate</name>
    </ligand>
</feature>
<dbReference type="AlphaFoldDB" id="A0A411E9N3"/>
<evidence type="ECO:0000256" key="5">
    <source>
        <dbReference type="ARBA" id="ARBA00022801"/>
    </source>
</evidence>
<protein>
    <recommendedName>
        <fullName evidence="10">dITP/XTP pyrophosphatase</fullName>
        <ecNumber evidence="10">3.6.1.66</ecNumber>
    </recommendedName>
    <alternativeName>
        <fullName evidence="10">Non-canonical purine NTP pyrophosphatase</fullName>
    </alternativeName>
    <alternativeName>
        <fullName evidence="10">Non-standard purine NTP pyrophosphatase</fullName>
    </alternativeName>
    <alternativeName>
        <fullName evidence="10">Nucleoside-triphosphate diphosphatase</fullName>
    </alternativeName>
    <alternativeName>
        <fullName evidence="10">Nucleoside-triphosphate pyrophosphatase</fullName>
        <shortName evidence="10">NTPase</shortName>
    </alternativeName>
</protein>
<dbReference type="EC" id="3.6.1.66" evidence="10"/>
<comment type="catalytic activity">
    <reaction evidence="8 10">
        <text>dITP + H2O = dIMP + diphosphate + H(+)</text>
        <dbReference type="Rhea" id="RHEA:28342"/>
        <dbReference type="ChEBI" id="CHEBI:15377"/>
        <dbReference type="ChEBI" id="CHEBI:15378"/>
        <dbReference type="ChEBI" id="CHEBI:33019"/>
        <dbReference type="ChEBI" id="CHEBI:61194"/>
        <dbReference type="ChEBI" id="CHEBI:61382"/>
        <dbReference type="EC" id="3.6.1.66"/>
    </reaction>
</comment>
<sequence>MELVFATHNLNKAKEILLQLPSQIHLITLRDIGCLEEIQETASTLQGNALLKASYVKEKYGFSCFADDTGLEVLALEGAPGVYSARYAGEPKNEAANMAKLLNELKGKKDRRAQFTTVIALCSDHGNHFFKGEVKGLITEKARGSNGFGYDPVFQPEGFDRTFAELSLEEKNQISHRARAFSKLLEFLRALS</sequence>
<dbReference type="PANTHER" id="PTHR11067:SF9">
    <property type="entry name" value="INOSINE TRIPHOSPHATE PYROPHOSPHATASE"/>
    <property type="match status" value="1"/>
</dbReference>
<dbReference type="GO" id="GO:0000166">
    <property type="term" value="F:nucleotide binding"/>
    <property type="evidence" value="ECO:0007669"/>
    <property type="project" value="UniProtKB-KW"/>
</dbReference>
<dbReference type="GO" id="GO:0046872">
    <property type="term" value="F:metal ion binding"/>
    <property type="evidence" value="ECO:0007669"/>
    <property type="project" value="UniProtKB-KW"/>
</dbReference>
<feature type="binding site" evidence="10">
    <location>
        <begin position="176"/>
        <end position="177"/>
    </location>
    <ligand>
        <name>substrate</name>
    </ligand>
</feature>
<dbReference type="Proteomes" id="UP000290889">
    <property type="component" value="Chromosome"/>
</dbReference>
<evidence type="ECO:0000256" key="2">
    <source>
        <dbReference type="ARBA" id="ARBA00011738"/>
    </source>
</evidence>
<keyword evidence="7 10" id="KW-0546">Nucleotide metabolism</keyword>
<evidence type="ECO:0000256" key="1">
    <source>
        <dbReference type="ARBA" id="ARBA00008023"/>
    </source>
</evidence>
<dbReference type="GO" id="GO:0009117">
    <property type="term" value="P:nucleotide metabolic process"/>
    <property type="evidence" value="ECO:0007669"/>
    <property type="project" value="UniProtKB-KW"/>
</dbReference>
<dbReference type="OrthoDB" id="9807456at2"/>
<accession>A0A411E9N3</accession>
<comment type="cofactor">
    <cofactor evidence="10">
        <name>Mg(2+)</name>
        <dbReference type="ChEBI" id="CHEBI:18420"/>
    </cofactor>
    <text evidence="10">Binds 1 Mg(2+) ion per subunit.</text>
</comment>
<comment type="catalytic activity">
    <reaction evidence="9 10">
        <text>XTP + H2O = XMP + diphosphate + H(+)</text>
        <dbReference type="Rhea" id="RHEA:28610"/>
        <dbReference type="ChEBI" id="CHEBI:15377"/>
        <dbReference type="ChEBI" id="CHEBI:15378"/>
        <dbReference type="ChEBI" id="CHEBI:33019"/>
        <dbReference type="ChEBI" id="CHEBI:57464"/>
        <dbReference type="ChEBI" id="CHEBI:61314"/>
        <dbReference type="EC" id="3.6.1.66"/>
    </reaction>
</comment>
<proteinExistence type="inferred from homology"/>
<dbReference type="GO" id="GO:0005829">
    <property type="term" value="C:cytosol"/>
    <property type="evidence" value="ECO:0007669"/>
    <property type="project" value="TreeGrafter"/>
</dbReference>
<gene>
    <name evidence="12" type="ORF">EQY75_07730</name>
</gene>
<dbReference type="GO" id="GO:0036220">
    <property type="term" value="F:ITP diphosphatase activity"/>
    <property type="evidence" value="ECO:0007669"/>
    <property type="project" value="UniProtKB-UniRule"/>
</dbReference>
<comment type="similarity">
    <text evidence="1 10 11">Belongs to the HAM1 NTPase family.</text>
</comment>
<dbReference type="GO" id="GO:0017111">
    <property type="term" value="F:ribonucleoside triphosphate phosphatase activity"/>
    <property type="evidence" value="ECO:0007669"/>
    <property type="project" value="InterPro"/>
</dbReference>
<dbReference type="CDD" id="cd00515">
    <property type="entry name" value="HAM1"/>
    <property type="match status" value="1"/>
</dbReference>
<keyword evidence="4 10" id="KW-0547">Nucleotide-binding</keyword>
<comment type="function">
    <text evidence="10">Pyrophosphatase that catalyzes the hydrolysis of nucleoside triphosphates to their monophosphate derivatives, with a high preference for the non-canonical purine nucleotides XTP (xanthosine triphosphate), dITP (deoxyinosine triphosphate) and ITP. Seems to function as a house-cleaning enzyme that removes non-canonical purine nucleotides from the nucleotide pool, thus preventing their incorporation into DNA/RNA and avoiding chromosomal lesions.</text>
</comment>
<dbReference type="GO" id="GO:0009146">
    <property type="term" value="P:purine nucleoside triphosphate catabolic process"/>
    <property type="evidence" value="ECO:0007669"/>
    <property type="project" value="UniProtKB-UniRule"/>
</dbReference>
<dbReference type="NCBIfam" id="NF011398">
    <property type="entry name" value="PRK14823.1"/>
    <property type="match status" value="1"/>
</dbReference>
<dbReference type="Pfam" id="PF01725">
    <property type="entry name" value="Ham1p_like"/>
    <property type="match status" value="1"/>
</dbReference>
<evidence type="ECO:0000256" key="9">
    <source>
        <dbReference type="ARBA" id="ARBA00052017"/>
    </source>
</evidence>
<dbReference type="GO" id="GO:0036222">
    <property type="term" value="F:XTP diphosphatase activity"/>
    <property type="evidence" value="ECO:0007669"/>
    <property type="project" value="UniProtKB-UniRule"/>
</dbReference>
<organism evidence="12 13">
    <name type="scientific">Muriicola soli</name>
    <dbReference type="NCBI Taxonomy" id="2507538"/>
    <lineage>
        <taxon>Bacteria</taxon>
        <taxon>Pseudomonadati</taxon>
        <taxon>Bacteroidota</taxon>
        <taxon>Flavobacteriia</taxon>
        <taxon>Flavobacteriales</taxon>
        <taxon>Flavobacteriaceae</taxon>
        <taxon>Muriicola</taxon>
    </lineage>
</organism>
<evidence type="ECO:0000256" key="4">
    <source>
        <dbReference type="ARBA" id="ARBA00022741"/>
    </source>
</evidence>
<feature type="binding site" evidence="10">
    <location>
        <position position="171"/>
    </location>
    <ligand>
        <name>substrate</name>
    </ligand>
</feature>
<dbReference type="GO" id="GO:0035870">
    <property type="term" value="F:dITP diphosphatase activity"/>
    <property type="evidence" value="ECO:0007669"/>
    <property type="project" value="UniProtKB-UniRule"/>
</dbReference>
<evidence type="ECO:0000313" key="13">
    <source>
        <dbReference type="Proteomes" id="UP000290889"/>
    </source>
</evidence>
<evidence type="ECO:0000256" key="3">
    <source>
        <dbReference type="ARBA" id="ARBA00022723"/>
    </source>
</evidence>
<dbReference type="KEGG" id="mur:EQY75_07730"/>
<evidence type="ECO:0000256" key="6">
    <source>
        <dbReference type="ARBA" id="ARBA00022842"/>
    </source>
</evidence>
<keyword evidence="5 10" id="KW-0378">Hydrolase</keyword>
<dbReference type="PANTHER" id="PTHR11067">
    <property type="entry name" value="INOSINE TRIPHOSPHATE PYROPHOSPHATASE/HAM1 PROTEIN"/>
    <property type="match status" value="1"/>
</dbReference>
<feature type="active site" description="Proton acceptor" evidence="10">
    <location>
        <position position="68"/>
    </location>
</feature>
<feature type="binding site" evidence="10">
    <location>
        <position position="68"/>
    </location>
    <ligand>
        <name>Mg(2+)</name>
        <dbReference type="ChEBI" id="CHEBI:18420"/>
    </ligand>
</feature>
<dbReference type="InterPro" id="IPR020922">
    <property type="entry name" value="dITP/XTP_pyrophosphatase"/>
</dbReference>
<reference evidence="12 13" key="1">
    <citation type="submission" date="2019-01" db="EMBL/GenBank/DDBJ databases">
        <title>Muriicola soli sp. nov., isolated from soil.</title>
        <authorList>
            <person name="Kang H.J."/>
            <person name="Kim S.B."/>
        </authorList>
    </citation>
    <scope>NUCLEOTIDE SEQUENCE [LARGE SCALE GENOMIC DNA]</scope>
    <source>
        <strain evidence="12 13">MMS17-SY002</strain>
    </source>
</reference>
<comment type="subunit">
    <text evidence="2 10">Homodimer.</text>
</comment>
<dbReference type="InterPro" id="IPR002637">
    <property type="entry name" value="RdgB/HAM1"/>
</dbReference>
<dbReference type="FunFam" id="3.90.950.10:FF:000001">
    <property type="entry name" value="dITP/XTP pyrophosphatase"/>
    <property type="match status" value="1"/>
</dbReference>
<dbReference type="InterPro" id="IPR029001">
    <property type="entry name" value="ITPase-like_fam"/>
</dbReference>
<comment type="catalytic activity">
    <reaction evidence="10">
        <text>ITP + H2O = IMP + diphosphate + H(+)</text>
        <dbReference type="Rhea" id="RHEA:29399"/>
        <dbReference type="ChEBI" id="CHEBI:15377"/>
        <dbReference type="ChEBI" id="CHEBI:15378"/>
        <dbReference type="ChEBI" id="CHEBI:33019"/>
        <dbReference type="ChEBI" id="CHEBI:58053"/>
        <dbReference type="ChEBI" id="CHEBI:61402"/>
        <dbReference type="EC" id="3.6.1.66"/>
    </reaction>
</comment>
<evidence type="ECO:0000256" key="11">
    <source>
        <dbReference type="RuleBase" id="RU003781"/>
    </source>
</evidence>
<dbReference type="SUPFAM" id="SSF52972">
    <property type="entry name" value="ITPase-like"/>
    <property type="match status" value="1"/>
</dbReference>
<dbReference type="HAMAP" id="MF_01405">
    <property type="entry name" value="Non_canon_purine_NTPase"/>
    <property type="match status" value="1"/>
</dbReference>
<comment type="caution">
    <text evidence="10">Lacks conserved residue(s) required for the propagation of feature annotation.</text>
</comment>
<feature type="binding site" evidence="10">
    <location>
        <position position="69"/>
    </location>
    <ligand>
        <name>substrate</name>
    </ligand>
</feature>
<evidence type="ECO:0000256" key="8">
    <source>
        <dbReference type="ARBA" id="ARBA00051875"/>
    </source>
</evidence>
<dbReference type="EMBL" id="CP035544">
    <property type="protein sequence ID" value="QBA64421.1"/>
    <property type="molecule type" value="Genomic_DNA"/>
</dbReference>
<keyword evidence="3 10" id="KW-0479">Metal-binding</keyword>
<dbReference type="NCBIfam" id="TIGR00042">
    <property type="entry name" value="RdgB/HAM1 family non-canonical purine NTP pyrophosphatase"/>
    <property type="match status" value="1"/>
</dbReference>
<dbReference type="Gene3D" id="3.90.950.10">
    <property type="match status" value="1"/>
</dbReference>
<dbReference type="RefSeq" id="WP_129604566.1">
    <property type="nucleotide sequence ID" value="NZ_CP035544.1"/>
</dbReference>
<evidence type="ECO:0000256" key="7">
    <source>
        <dbReference type="ARBA" id="ARBA00023080"/>
    </source>
</evidence>
<feature type="binding site" evidence="10">
    <location>
        <begin position="7"/>
        <end position="12"/>
    </location>
    <ligand>
        <name>substrate</name>
    </ligand>
</feature>